<keyword evidence="1" id="KW-0472">Membrane</keyword>
<dbReference type="InterPro" id="IPR021320">
    <property type="entry name" value="DUF2905"/>
</dbReference>
<gene>
    <name evidence="2" type="ORF">MAG551_00622</name>
</gene>
<keyword evidence="1" id="KW-1133">Transmembrane helix</keyword>
<organism evidence="2 3">
    <name type="scientific">Candidatus Scalindua arabica</name>
    <dbReference type="NCBI Taxonomy" id="1127984"/>
    <lineage>
        <taxon>Bacteria</taxon>
        <taxon>Pseudomonadati</taxon>
        <taxon>Planctomycetota</taxon>
        <taxon>Candidatus Brocadiia</taxon>
        <taxon>Candidatus Brocadiales</taxon>
        <taxon>Candidatus Scalinduaceae</taxon>
        <taxon>Candidatus Scalindua</taxon>
    </lineage>
</organism>
<dbReference type="PANTHER" id="PTHR36443:SF1">
    <property type="entry name" value="BSR5223 PROTEIN"/>
    <property type="match status" value="1"/>
</dbReference>
<feature type="transmembrane region" description="Helical" evidence="1">
    <location>
        <begin position="9"/>
        <end position="26"/>
    </location>
</feature>
<protein>
    <recommendedName>
        <fullName evidence="4">DUF2905 domain-containing protein</fullName>
    </recommendedName>
</protein>
<reference evidence="2" key="1">
    <citation type="journal article" date="2021" name="ISME J.">
        <title>Fine-scale metabolic discontinuity in a stratified prokaryote microbiome of a Red Sea deep halocline.</title>
        <authorList>
            <person name="Michoud G."/>
            <person name="Ngugi D.K."/>
            <person name="Barozzi A."/>
            <person name="Merlino G."/>
            <person name="Calleja M.L."/>
            <person name="Delgado-Huertas A."/>
            <person name="Moran X.A.G."/>
            <person name="Daffonchio D."/>
        </authorList>
    </citation>
    <scope>NUCLEOTIDE SEQUENCE</scope>
    <source>
        <strain evidence="2">SuakinDeep_MAG55_1</strain>
    </source>
</reference>
<sequence>MAGDIGKIIIYIGLFLVVIGFIFMLGSKLPFIGKLPGDIAIERKNYNFYFPVTTCIIISIILSFVLWLFNKR</sequence>
<dbReference type="EMBL" id="JAANXD010000027">
    <property type="protein sequence ID" value="MBS1257578.1"/>
    <property type="molecule type" value="Genomic_DNA"/>
</dbReference>
<dbReference type="Proteomes" id="UP000722750">
    <property type="component" value="Unassembled WGS sequence"/>
</dbReference>
<proteinExistence type="predicted"/>
<accession>A0A941ZYM6</accession>
<evidence type="ECO:0000313" key="3">
    <source>
        <dbReference type="Proteomes" id="UP000722750"/>
    </source>
</evidence>
<evidence type="ECO:0000256" key="1">
    <source>
        <dbReference type="SAM" id="Phobius"/>
    </source>
</evidence>
<comment type="caution">
    <text evidence="2">The sequence shown here is derived from an EMBL/GenBank/DDBJ whole genome shotgun (WGS) entry which is preliminary data.</text>
</comment>
<feature type="transmembrane region" description="Helical" evidence="1">
    <location>
        <begin position="46"/>
        <end position="69"/>
    </location>
</feature>
<dbReference type="AlphaFoldDB" id="A0A941ZYM6"/>
<dbReference type="PANTHER" id="PTHR36443">
    <property type="entry name" value="BSR5223 PROTEIN"/>
    <property type="match status" value="1"/>
</dbReference>
<dbReference type="Pfam" id="PF11146">
    <property type="entry name" value="DUF2905"/>
    <property type="match status" value="1"/>
</dbReference>
<evidence type="ECO:0008006" key="4">
    <source>
        <dbReference type="Google" id="ProtNLM"/>
    </source>
</evidence>
<evidence type="ECO:0000313" key="2">
    <source>
        <dbReference type="EMBL" id="MBS1257578.1"/>
    </source>
</evidence>
<keyword evidence="1" id="KW-0812">Transmembrane</keyword>
<name>A0A941ZYM6_9BACT</name>